<comment type="catalytic activity">
    <reaction evidence="7 8">
        <text>hydrogencarbonate + H(+) = CO2 + H2O</text>
        <dbReference type="Rhea" id="RHEA:10748"/>
        <dbReference type="ChEBI" id="CHEBI:15377"/>
        <dbReference type="ChEBI" id="CHEBI:15378"/>
        <dbReference type="ChEBI" id="CHEBI:16526"/>
        <dbReference type="ChEBI" id="CHEBI:17544"/>
        <dbReference type="EC" id="4.2.1.1"/>
    </reaction>
</comment>
<feature type="domain" description="Alpha-carbonic anhydrase" evidence="9">
    <location>
        <begin position="16"/>
        <end position="278"/>
    </location>
</feature>
<dbReference type="CDD" id="cd00326">
    <property type="entry name" value="alpha_CA"/>
    <property type="match status" value="1"/>
</dbReference>
<comment type="similarity">
    <text evidence="2 8">Belongs to the alpha-carbonic anhydrase family.</text>
</comment>
<dbReference type="InterPro" id="IPR023561">
    <property type="entry name" value="Carbonic_anhydrase_a-class"/>
</dbReference>
<feature type="chain" id="PRO_5013456357" description="Carbonic anhydrase" evidence="8">
    <location>
        <begin position="21"/>
        <end position="279"/>
    </location>
</feature>
<dbReference type="PANTHER" id="PTHR18952">
    <property type="entry name" value="CARBONIC ANHYDRASE"/>
    <property type="match status" value="1"/>
</dbReference>
<dbReference type="Pfam" id="PF00194">
    <property type="entry name" value="Carb_anhydrase"/>
    <property type="match status" value="1"/>
</dbReference>
<sequence>MTTRLLVCLTVLSTISGWRSKNINGEYWKSFDIFKTCKHGRKQSPVNIIKNDASIMQCAPMNFSYYDHPNDFDILNNGHTVILTLKNGTSRIPHITGEQLPKGVFRFSQLHFHWGKNNTIGSEHQINGCQYPLEGHFVHFNTNYGSTLDEALKVNGVKDNLFVIAVLFHLSSQKSNSGLQPIIKSLKSIKKCQRKSTISKLNLRKLLPRKLTEFYSYEGSLTIPPCQEIVLWTVFKKRCPVSAGQMRTFRKVFNDGDTHMNIFRLPQPLNGRTVLYNRS</sequence>
<evidence type="ECO:0000256" key="2">
    <source>
        <dbReference type="ARBA" id="ARBA00010718"/>
    </source>
</evidence>
<accession>A0A0K2TK56</accession>
<dbReference type="InterPro" id="IPR036398">
    <property type="entry name" value="CA_dom_sf"/>
</dbReference>
<comment type="cofactor">
    <cofactor evidence="8">
        <name>Zn(2+)</name>
        <dbReference type="ChEBI" id="CHEBI:29105"/>
    </cofactor>
</comment>
<dbReference type="PROSITE" id="PS51144">
    <property type="entry name" value="ALPHA_CA_2"/>
    <property type="match status" value="1"/>
</dbReference>
<evidence type="ECO:0000256" key="5">
    <source>
        <dbReference type="ARBA" id="ARBA00022833"/>
    </source>
</evidence>
<dbReference type="AlphaFoldDB" id="A0A0K2TK56"/>
<keyword evidence="4 8" id="KW-0479">Metal-binding</keyword>
<dbReference type="SMART" id="SM01057">
    <property type="entry name" value="Carb_anhydrase"/>
    <property type="match status" value="1"/>
</dbReference>
<evidence type="ECO:0000256" key="3">
    <source>
        <dbReference type="ARBA" id="ARBA00012925"/>
    </source>
</evidence>
<comment type="function">
    <text evidence="1 8">Reversible hydration of carbon dioxide.</text>
</comment>
<keyword evidence="6 8" id="KW-0456">Lyase</keyword>
<evidence type="ECO:0000256" key="1">
    <source>
        <dbReference type="ARBA" id="ARBA00002904"/>
    </source>
</evidence>
<proteinExistence type="inferred from homology"/>
<organism evidence="10">
    <name type="scientific">Lepeophtheirus salmonis</name>
    <name type="common">Salmon louse</name>
    <name type="synonym">Caligus salmonis</name>
    <dbReference type="NCBI Taxonomy" id="72036"/>
    <lineage>
        <taxon>Eukaryota</taxon>
        <taxon>Metazoa</taxon>
        <taxon>Ecdysozoa</taxon>
        <taxon>Arthropoda</taxon>
        <taxon>Crustacea</taxon>
        <taxon>Multicrustacea</taxon>
        <taxon>Hexanauplia</taxon>
        <taxon>Copepoda</taxon>
        <taxon>Siphonostomatoida</taxon>
        <taxon>Caligidae</taxon>
        <taxon>Lepeophtheirus</taxon>
    </lineage>
</organism>
<dbReference type="OrthoDB" id="429145at2759"/>
<protein>
    <recommendedName>
        <fullName evidence="3 8">Carbonic anhydrase</fullName>
        <ecNumber evidence="3 8">4.2.1.1</ecNumber>
    </recommendedName>
</protein>
<keyword evidence="5 8" id="KW-0862">Zinc</keyword>
<dbReference type="EMBL" id="HACA01008849">
    <property type="protein sequence ID" value="CDW26210.1"/>
    <property type="molecule type" value="Transcribed_RNA"/>
</dbReference>
<dbReference type="EC" id="4.2.1.1" evidence="3 8"/>
<reference evidence="10" key="1">
    <citation type="submission" date="2014-05" db="EMBL/GenBank/DDBJ databases">
        <authorList>
            <person name="Chronopoulou M."/>
        </authorList>
    </citation>
    <scope>NUCLEOTIDE SEQUENCE</scope>
    <source>
        <tissue evidence="10">Whole organism</tissue>
    </source>
</reference>
<feature type="signal peptide" evidence="8">
    <location>
        <begin position="1"/>
        <end position="20"/>
    </location>
</feature>
<dbReference type="Gene3D" id="3.10.200.10">
    <property type="entry name" value="Alpha carbonic anhydrase"/>
    <property type="match status" value="1"/>
</dbReference>
<dbReference type="SUPFAM" id="SSF51069">
    <property type="entry name" value="Carbonic anhydrase"/>
    <property type="match status" value="1"/>
</dbReference>
<dbReference type="GO" id="GO:0004089">
    <property type="term" value="F:carbonate dehydratase activity"/>
    <property type="evidence" value="ECO:0007669"/>
    <property type="project" value="UniProtKB-UniRule"/>
</dbReference>
<dbReference type="InterPro" id="IPR001148">
    <property type="entry name" value="CA_dom"/>
</dbReference>
<dbReference type="GO" id="GO:0008270">
    <property type="term" value="F:zinc ion binding"/>
    <property type="evidence" value="ECO:0007669"/>
    <property type="project" value="UniProtKB-UniRule"/>
</dbReference>
<evidence type="ECO:0000313" key="10">
    <source>
        <dbReference type="EMBL" id="CDW26210.1"/>
    </source>
</evidence>
<dbReference type="EMBL" id="HACA01008850">
    <property type="protein sequence ID" value="CDW26211.1"/>
    <property type="molecule type" value="Transcribed_RNA"/>
</dbReference>
<name>A0A0K2TK56_LEPSM</name>
<evidence type="ECO:0000256" key="8">
    <source>
        <dbReference type="RuleBase" id="RU367011"/>
    </source>
</evidence>
<dbReference type="InterPro" id="IPR018338">
    <property type="entry name" value="Carbonic_anhydrase_a-class_CS"/>
</dbReference>
<evidence type="ECO:0000259" key="9">
    <source>
        <dbReference type="PROSITE" id="PS51144"/>
    </source>
</evidence>
<keyword evidence="8" id="KW-0732">Signal</keyword>
<evidence type="ECO:0000256" key="6">
    <source>
        <dbReference type="ARBA" id="ARBA00023239"/>
    </source>
</evidence>
<evidence type="ECO:0000256" key="7">
    <source>
        <dbReference type="ARBA" id="ARBA00048348"/>
    </source>
</evidence>
<dbReference type="PANTHER" id="PTHR18952:SF265">
    <property type="entry name" value="CARBONIC ANHYDRASE"/>
    <property type="match status" value="1"/>
</dbReference>
<dbReference type="OMA" id="WRSKNIN"/>
<dbReference type="PROSITE" id="PS00162">
    <property type="entry name" value="ALPHA_CA_1"/>
    <property type="match status" value="1"/>
</dbReference>
<evidence type="ECO:0000256" key="4">
    <source>
        <dbReference type="ARBA" id="ARBA00022723"/>
    </source>
</evidence>